<dbReference type="EMBL" id="CP058559">
    <property type="protein sequence ID" value="QNO16153.1"/>
    <property type="molecule type" value="Genomic_DNA"/>
</dbReference>
<keyword evidence="1" id="KW-0472">Membrane</keyword>
<dbReference type="AlphaFoldDB" id="A0A7G9WBU1"/>
<gene>
    <name evidence="2" type="primary">amaP</name>
    <name evidence="2" type="ORF">HYG86_15925</name>
</gene>
<evidence type="ECO:0000313" key="3">
    <source>
        <dbReference type="Proteomes" id="UP000516160"/>
    </source>
</evidence>
<reference evidence="2 3" key="1">
    <citation type="submission" date="2020-07" db="EMBL/GenBank/DDBJ databases">
        <title>Alkalicella. sp. LB2 genome.</title>
        <authorList>
            <person name="Postec A."/>
            <person name="Quemeneur M."/>
        </authorList>
    </citation>
    <scope>NUCLEOTIDE SEQUENCE [LARGE SCALE GENOMIC DNA]</scope>
    <source>
        <strain evidence="2 3">LB2</strain>
    </source>
</reference>
<dbReference type="KEGG" id="acae:HYG86_15925"/>
<keyword evidence="1" id="KW-1133">Transmembrane helix</keyword>
<keyword evidence="1" id="KW-0812">Transmembrane</keyword>
<feature type="transmembrane region" description="Helical" evidence="1">
    <location>
        <begin position="52"/>
        <end position="70"/>
    </location>
</feature>
<name>A0A7G9WBU1_ALKCA</name>
<organism evidence="2 3">
    <name type="scientific">Alkalicella caledoniensis</name>
    <dbReference type="NCBI Taxonomy" id="2731377"/>
    <lineage>
        <taxon>Bacteria</taxon>
        <taxon>Bacillati</taxon>
        <taxon>Bacillota</taxon>
        <taxon>Clostridia</taxon>
        <taxon>Eubacteriales</taxon>
        <taxon>Proteinivoracaceae</taxon>
        <taxon>Alkalicella</taxon>
    </lineage>
</organism>
<sequence>MDMLFKQILGILLSLFVLLAAGLMFVISLDVGVLPQRGLDFLTNIQGVRELAFIFFGIIVLAIMYLVLNFKGKGQPTSILIPSELGEVRISLETIDSLVHQGTKGVKGIKDLKTRIVVREGGLFIYVKAVLYGDRNIPELSQTMQGVIGDHVFKISGVNVTEVKVLIENVATDIKARVS</sequence>
<evidence type="ECO:0000313" key="2">
    <source>
        <dbReference type="EMBL" id="QNO16153.1"/>
    </source>
</evidence>
<dbReference type="Proteomes" id="UP000516160">
    <property type="component" value="Chromosome"/>
</dbReference>
<keyword evidence="3" id="KW-1185">Reference proteome</keyword>
<protein>
    <submittedName>
        <fullName evidence="2">Alkaline shock response membrane anchor protein AmaP</fullName>
    </submittedName>
</protein>
<accession>A0A7G9WBU1</accession>
<proteinExistence type="predicted"/>
<evidence type="ECO:0000256" key="1">
    <source>
        <dbReference type="SAM" id="Phobius"/>
    </source>
</evidence>
<dbReference type="NCBIfam" id="NF033218">
    <property type="entry name" value="anchor_AmaP"/>
    <property type="match status" value="1"/>
</dbReference>